<evidence type="ECO:0000313" key="1">
    <source>
        <dbReference type="EMBL" id="BCA96657.1"/>
    </source>
</evidence>
<evidence type="ECO:0000313" key="2">
    <source>
        <dbReference type="Proteomes" id="UP000502894"/>
    </source>
</evidence>
<gene>
    <name evidence="1" type="ORF">TUM19329_30180</name>
</gene>
<dbReference type="AlphaFoldDB" id="A0A6F8T963"/>
<organism evidence="1 2">
    <name type="scientific">Legionella antarctica</name>
    <dbReference type="NCBI Taxonomy" id="2708020"/>
    <lineage>
        <taxon>Bacteria</taxon>
        <taxon>Pseudomonadati</taxon>
        <taxon>Pseudomonadota</taxon>
        <taxon>Gammaproteobacteria</taxon>
        <taxon>Legionellales</taxon>
        <taxon>Legionellaceae</taxon>
        <taxon>Legionella</taxon>
    </lineage>
</organism>
<dbReference type="Proteomes" id="UP000502894">
    <property type="component" value="Chromosome"/>
</dbReference>
<name>A0A6F8T963_9GAMM</name>
<dbReference type="SUPFAM" id="SSF51735">
    <property type="entry name" value="NAD(P)-binding Rossmann-fold domains"/>
    <property type="match status" value="1"/>
</dbReference>
<dbReference type="KEGG" id="lant:TUM19329_30180"/>
<sequence length="185" mass="21025">MREHLSVDDKTIYFLNPPQDWLGALSKFSILAEKVTGIEDIHPLFEQKIQKKERFDGLIIALPELPKDNVAIMSMTVPDWDDKVMARLKQSFIAAQMAIDDYLYRGEGGKICFLAANSTAGYPLVLKSALHAFCRSIGKEYGQKNIYCNALYYPENSALIDEIIFYLLYLMSDEADFVTGDIFYA</sequence>
<dbReference type="RefSeq" id="WP_173237907.1">
    <property type="nucleotide sequence ID" value="NZ_AP022839.1"/>
</dbReference>
<dbReference type="Gene3D" id="3.40.50.720">
    <property type="entry name" value="NAD(P)-binding Rossmann-like Domain"/>
    <property type="match status" value="1"/>
</dbReference>
<accession>A0A6F8T963</accession>
<reference evidence="1" key="1">
    <citation type="journal article" date="2020" name="Microbiol. Resour. Announc.">
        <title>Complete Genome Sequence of Novel Psychrotolerant Legionella Strain TUM19329, Isolated from Antarctic Lake Sediment.</title>
        <authorList>
            <person name="Shimada S."/>
            <person name="Nakai R."/>
            <person name="Aoki K."/>
            <person name="Shimoeda N."/>
            <person name="Ohno G."/>
            <person name="Miyazaki Y."/>
            <person name="Kudoh S."/>
            <person name="Imura S."/>
            <person name="Watanabe K."/>
            <person name="Ishii Y."/>
            <person name="Tateda K."/>
        </authorList>
    </citation>
    <scope>NUCLEOTIDE SEQUENCE [LARGE SCALE GENOMIC DNA]</scope>
    <source>
        <strain evidence="1">TUM19329</strain>
    </source>
</reference>
<dbReference type="EMBL" id="AP022839">
    <property type="protein sequence ID" value="BCA96657.1"/>
    <property type="molecule type" value="Genomic_DNA"/>
</dbReference>
<dbReference type="InterPro" id="IPR036291">
    <property type="entry name" value="NAD(P)-bd_dom_sf"/>
</dbReference>
<proteinExistence type="predicted"/>
<protein>
    <submittedName>
        <fullName evidence="1">Uncharacterized protein</fullName>
    </submittedName>
</protein>
<keyword evidence="2" id="KW-1185">Reference proteome</keyword>